<dbReference type="RefSeq" id="WP_228855225.1">
    <property type="nucleotide sequence ID" value="NZ_AP024086.1"/>
</dbReference>
<keyword evidence="5 9" id="KW-0812">Transmembrane</keyword>
<feature type="domain" description="Tripartite ATP-independent periplasmic transporters DctQ component" evidence="10">
    <location>
        <begin position="28"/>
        <end position="160"/>
    </location>
</feature>
<dbReference type="PANTHER" id="PTHR35011:SF4">
    <property type="entry name" value="SLL1102 PROTEIN"/>
    <property type="match status" value="1"/>
</dbReference>
<dbReference type="InterPro" id="IPR007387">
    <property type="entry name" value="TRAP_DctQ"/>
</dbReference>
<gene>
    <name evidence="11" type="ORF">DGMP_36150</name>
</gene>
<dbReference type="KEGG" id="dbk:DGMP_36150"/>
<keyword evidence="12" id="KW-1185">Reference proteome</keyword>
<dbReference type="Proteomes" id="UP000826725">
    <property type="component" value="Chromosome"/>
</dbReference>
<dbReference type="InterPro" id="IPR055348">
    <property type="entry name" value="DctQ"/>
</dbReference>
<name>A0A8D5FJS9_9BACT</name>
<protein>
    <recommendedName>
        <fullName evidence="10">Tripartite ATP-independent periplasmic transporters DctQ component domain-containing protein</fullName>
    </recommendedName>
</protein>
<comment type="similarity">
    <text evidence="8">Belongs to the TRAP transporter small permease family.</text>
</comment>
<reference evidence="11" key="1">
    <citation type="submission" date="2020-09" db="EMBL/GenBank/DDBJ databases">
        <title>Desulfogranum mesoprofundum gen. nov., sp. nov., a novel mesophilic, sulfate-reducing chemolithoautotroph isolated from a deep-sea hydrothermal vent chimney in the Suiyo Seamount.</title>
        <authorList>
            <person name="Hashimoto Y."/>
            <person name="Nakagawa S."/>
        </authorList>
    </citation>
    <scope>NUCLEOTIDE SEQUENCE</scope>
    <source>
        <strain evidence="11">KT2</strain>
    </source>
</reference>
<feature type="transmembrane region" description="Helical" evidence="9">
    <location>
        <begin position="134"/>
        <end position="156"/>
    </location>
</feature>
<keyword evidence="2" id="KW-0813">Transport</keyword>
<comment type="subcellular location">
    <subcellularLocation>
        <location evidence="1">Cell inner membrane</location>
        <topology evidence="1">Multi-pass membrane protein</topology>
    </subcellularLocation>
</comment>
<evidence type="ECO:0000256" key="3">
    <source>
        <dbReference type="ARBA" id="ARBA00022475"/>
    </source>
</evidence>
<keyword evidence="7 9" id="KW-0472">Membrane</keyword>
<evidence type="ECO:0000259" key="10">
    <source>
        <dbReference type="Pfam" id="PF04290"/>
    </source>
</evidence>
<organism evidence="11 12">
    <name type="scientific">Desulfomarina profundi</name>
    <dbReference type="NCBI Taxonomy" id="2772557"/>
    <lineage>
        <taxon>Bacteria</taxon>
        <taxon>Pseudomonadati</taxon>
        <taxon>Thermodesulfobacteriota</taxon>
        <taxon>Desulfobulbia</taxon>
        <taxon>Desulfobulbales</taxon>
        <taxon>Desulfobulbaceae</taxon>
        <taxon>Desulfomarina</taxon>
    </lineage>
</organism>
<evidence type="ECO:0000256" key="8">
    <source>
        <dbReference type="ARBA" id="ARBA00038436"/>
    </source>
</evidence>
<evidence type="ECO:0000256" key="2">
    <source>
        <dbReference type="ARBA" id="ARBA00022448"/>
    </source>
</evidence>
<evidence type="ECO:0000313" key="11">
    <source>
        <dbReference type="EMBL" id="BCL62922.1"/>
    </source>
</evidence>
<evidence type="ECO:0000256" key="9">
    <source>
        <dbReference type="SAM" id="Phobius"/>
    </source>
</evidence>
<dbReference type="GO" id="GO:0005886">
    <property type="term" value="C:plasma membrane"/>
    <property type="evidence" value="ECO:0007669"/>
    <property type="project" value="UniProtKB-SubCell"/>
</dbReference>
<feature type="transmembrane region" description="Helical" evidence="9">
    <location>
        <begin position="21"/>
        <end position="41"/>
    </location>
</feature>
<feature type="transmembrane region" description="Helical" evidence="9">
    <location>
        <begin position="87"/>
        <end position="110"/>
    </location>
</feature>
<dbReference type="PANTHER" id="PTHR35011">
    <property type="entry name" value="2,3-DIKETO-L-GULONATE TRAP TRANSPORTER SMALL PERMEASE PROTEIN YIAM"/>
    <property type="match status" value="1"/>
</dbReference>
<dbReference type="EMBL" id="AP024086">
    <property type="protein sequence ID" value="BCL62922.1"/>
    <property type="molecule type" value="Genomic_DNA"/>
</dbReference>
<dbReference type="Pfam" id="PF04290">
    <property type="entry name" value="DctQ"/>
    <property type="match status" value="1"/>
</dbReference>
<sequence length="168" mass="19152">MLSKIAQTIDTFITRQGELTSLLIIPLLGVVIYEVFMRYGFNSPTIWGFEATAFIYGMHYMFGISYTEVKKGHVQVDIFTSLAPRKIRAFLSVMTTLVFFMPVMTCMTIWSGKFALTSVAEHELNSTSWAPPVYPFKVIMAICFLFLLLQGISNLIHDLQILFGKEER</sequence>
<dbReference type="AlphaFoldDB" id="A0A8D5FJS9"/>
<keyword evidence="4" id="KW-0997">Cell inner membrane</keyword>
<evidence type="ECO:0000256" key="4">
    <source>
        <dbReference type="ARBA" id="ARBA00022519"/>
    </source>
</evidence>
<feature type="transmembrane region" description="Helical" evidence="9">
    <location>
        <begin position="47"/>
        <end position="66"/>
    </location>
</feature>
<evidence type="ECO:0000256" key="1">
    <source>
        <dbReference type="ARBA" id="ARBA00004429"/>
    </source>
</evidence>
<evidence type="ECO:0000256" key="6">
    <source>
        <dbReference type="ARBA" id="ARBA00022989"/>
    </source>
</evidence>
<evidence type="ECO:0000256" key="5">
    <source>
        <dbReference type="ARBA" id="ARBA00022692"/>
    </source>
</evidence>
<evidence type="ECO:0000313" key="12">
    <source>
        <dbReference type="Proteomes" id="UP000826725"/>
    </source>
</evidence>
<keyword evidence="3" id="KW-1003">Cell membrane</keyword>
<evidence type="ECO:0000256" key="7">
    <source>
        <dbReference type="ARBA" id="ARBA00023136"/>
    </source>
</evidence>
<keyword evidence="6 9" id="KW-1133">Transmembrane helix</keyword>
<proteinExistence type="inferred from homology"/>
<accession>A0A8D5FJS9</accession>